<feature type="domain" description="6-hydroxymethylpterin diphosphokinase MptE-like" evidence="1">
    <location>
        <begin position="171"/>
        <end position="340"/>
    </location>
</feature>
<dbReference type="OrthoDB" id="5291305at2"/>
<comment type="caution">
    <text evidence="2">The sequence shown here is derived from an EMBL/GenBank/DDBJ whole genome shotgun (WGS) entry which is preliminary data.</text>
</comment>
<dbReference type="PANTHER" id="PTHR41786">
    <property type="entry name" value="MOTILITY ACCESSORY FACTOR MAF"/>
    <property type="match status" value="1"/>
</dbReference>
<evidence type="ECO:0000313" key="3">
    <source>
        <dbReference type="Proteomes" id="UP000471031"/>
    </source>
</evidence>
<protein>
    <submittedName>
        <fullName evidence="2">DUF115 domain-containing protein</fullName>
    </submittedName>
</protein>
<dbReference type="EMBL" id="WXEX01000006">
    <property type="protein sequence ID" value="MZP43041.1"/>
    <property type="molecule type" value="Genomic_DNA"/>
</dbReference>
<name>A0A845LBT9_HELGE</name>
<dbReference type="PANTHER" id="PTHR41786:SF1">
    <property type="entry name" value="6-HYDROXYMETHYLPTERIN DIPHOSPHOKINASE MPTE-LIKE DOMAIN-CONTAINING PROTEIN"/>
    <property type="match status" value="1"/>
</dbReference>
<evidence type="ECO:0000259" key="1">
    <source>
        <dbReference type="Pfam" id="PF01973"/>
    </source>
</evidence>
<reference evidence="2 3" key="1">
    <citation type="submission" date="2020-01" db="EMBL/GenBank/DDBJ databases">
        <title>Whole genome sequence of Heliobacterium gestii DSM 11169.</title>
        <authorList>
            <person name="Kyndt J.A."/>
            <person name="Meyer T.E."/>
        </authorList>
    </citation>
    <scope>NUCLEOTIDE SEQUENCE [LARGE SCALE GENOMIC DNA]</scope>
    <source>
        <strain evidence="2 3">DSM 11169</strain>
    </source>
</reference>
<dbReference type="Pfam" id="PF01973">
    <property type="entry name" value="MptE-like"/>
    <property type="match status" value="1"/>
</dbReference>
<evidence type="ECO:0000313" key="2">
    <source>
        <dbReference type="EMBL" id="MZP43041.1"/>
    </source>
</evidence>
<dbReference type="SUPFAM" id="SSF53335">
    <property type="entry name" value="S-adenosyl-L-methionine-dependent methyltransferases"/>
    <property type="match status" value="1"/>
</dbReference>
<dbReference type="Gene3D" id="3.90.1480.10">
    <property type="entry name" value="Alpha-2,3-sialyltransferase"/>
    <property type="match status" value="1"/>
</dbReference>
<proteinExistence type="predicted"/>
<organism evidence="2 3">
    <name type="scientific">Heliomicrobium gestii</name>
    <name type="common">Heliobacterium gestii</name>
    <dbReference type="NCBI Taxonomy" id="2699"/>
    <lineage>
        <taxon>Bacteria</taxon>
        <taxon>Bacillati</taxon>
        <taxon>Bacillota</taxon>
        <taxon>Clostridia</taxon>
        <taxon>Eubacteriales</taxon>
        <taxon>Heliobacteriaceae</taxon>
        <taxon>Heliomicrobium</taxon>
    </lineage>
</organism>
<gene>
    <name evidence="2" type="ORF">GTO89_08330</name>
</gene>
<keyword evidence="3" id="KW-1185">Reference proteome</keyword>
<dbReference type="RefSeq" id="WP_161261616.1">
    <property type="nucleotide sequence ID" value="NZ_JAFBDC010000005.1"/>
</dbReference>
<dbReference type="InterPro" id="IPR002826">
    <property type="entry name" value="MptE-like"/>
</dbReference>
<accession>A0A845LBT9</accession>
<dbReference type="Proteomes" id="UP000471031">
    <property type="component" value="Unassembled WGS sequence"/>
</dbReference>
<dbReference type="AlphaFoldDB" id="A0A845LBT9"/>
<dbReference type="Gene3D" id="3.40.50.150">
    <property type="entry name" value="Vaccinia Virus protein VP39"/>
    <property type="match status" value="1"/>
</dbReference>
<sequence length="428" mass="48050">MQDALGEDLLLEMGRKNNWTLYHRATGRYLHSRFDPVAEAENWVSGHLGEEKPQRIGIYGFGLGYHVYAAARRFPGIPIDVFEIDPRPAGAAKALGLFEGEPSFRLHTGQGAESALGEWLETYDEKDAFWVHRPSLDLIPEARRRVSEILDSMLAIRMAYERFGSLMHQNWEQNQDTLRTQAGFRDFLADMGAHDTVLVAGAGPSLDLVMPFLPEWKKSAFLLAVGSAVGSLREHLCFPDGVVISDPQDFVMNQVIVYEDVVWPALLLLPTIHPRIFREYQGKKYVLAQEGLQYVEDWAKRRGEDTLPTGGSVITLALHVALKMGAKRIVFMGMDFAYTGGKKHAHQSPHMLYDALAKTDNCIMTQTNDGGVASTTRALTKFRRYVESLIRRRNDVDFINTGAGAVIEGARWVPTERVGELLKDDFAR</sequence>
<dbReference type="InterPro" id="IPR029063">
    <property type="entry name" value="SAM-dependent_MTases_sf"/>
</dbReference>